<protein>
    <submittedName>
        <fullName evidence="2">CU044_5270 family protein</fullName>
    </submittedName>
</protein>
<evidence type="ECO:0000313" key="2">
    <source>
        <dbReference type="EMBL" id="MET8437182.1"/>
    </source>
</evidence>
<comment type="caution">
    <text evidence="2">The sequence shown here is derived from an EMBL/GenBank/DDBJ whole genome shotgun (WGS) entry which is preliminary data.</text>
</comment>
<keyword evidence="1" id="KW-0472">Membrane</keyword>
<proteinExistence type="predicted"/>
<organism evidence="2 3">
    <name type="scientific">Streptomyces sp. 900116325</name>
    <dbReference type="NCBI Taxonomy" id="3154295"/>
    <lineage>
        <taxon>Bacteria</taxon>
        <taxon>Bacillati</taxon>
        <taxon>Actinomycetota</taxon>
        <taxon>Actinomycetes</taxon>
        <taxon>Kitasatosporales</taxon>
        <taxon>Streptomycetaceae</taxon>
        <taxon>Streptomyces</taxon>
    </lineage>
</organism>
<name>A0ABV2UH56_9ACTN</name>
<gene>
    <name evidence="2" type="ORF">ABZV61_31360</name>
</gene>
<dbReference type="RefSeq" id="WP_356711889.1">
    <property type="nucleotide sequence ID" value="NZ_JBEXIP010000034.1"/>
</dbReference>
<keyword evidence="1" id="KW-1133">Transmembrane helix</keyword>
<dbReference type="EMBL" id="JBEXIP010000034">
    <property type="protein sequence ID" value="MET8437182.1"/>
    <property type="molecule type" value="Genomic_DNA"/>
</dbReference>
<dbReference type="InterPro" id="IPR047789">
    <property type="entry name" value="CU044_5270-like"/>
</dbReference>
<accession>A0ABV2UH56</accession>
<sequence>MTDNAQPHGSIDVLDFPGADDLIAAGRVEPPSSRVVEAALAQVSAGLVVVPLEAPRRKPSRSRRLLVAAAAVAAIAAGAVAYPVIGVGESRPPASASAAEFLNRMAATAAGASETDAPYWKVHVEVDNEDDRQRRSTSWFDREGHLWSRNLDGSIEKPSPGSKLKAWPVGDRFLTWKQLESLPTAPDALERRLGDDAFGKASALLQDAPLAPEVRAALFRIMARTEGVKLIGQVEDTKGRKGTAVEFTGRPGWMEDPATGKRTIFPSRTTRLVIDPESGKLLESYDTAKGMPDSRSTYLEVGPVDRVG</sequence>
<dbReference type="Proteomes" id="UP001550044">
    <property type="component" value="Unassembled WGS sequence"/>
</dbReference>
<feature type="transmembrane region" description="Helical" evidence="1">
    <location>
        <begin position="65"/>
        <end position="85"/>
    </location>
</feature>
<evidence type="ECO:0000313" key="3">
    <source>
        <dbReference type="Proteomes" id="UP001550044"/>
    </source>
</evidence>
<keyword evidence="3" id="KW-1185">Reference proteome</keyword>
<keyword evidence="1" id="KW-0812">Transmembrane</keyword>
<evidence type="ECO:0000256" key="1">
    <source>
        <dbReference type="SAM" id="Phobius"/>
    </source>
</evidence>
<dbReference type="NCBIfam" id="NF038083">
    <property type="entry name" value="CU044_5270_fam"/>
    <property type="match status" value="1"/>
</dbReference>
<reference evidence="2 3" key="1">
    <citation type="submission" date="2024-06" db="EMBL/GenBank/DDBJ databases">
        <title>The Natural Products Discovery Center: Release of the First 8490 Sequenced Strains for Exploring Actinobacteria Biosynthetic Diversity.</title>
        <authorList>
            <person name="Kalkreuter E."/>
            <person name="Kautsar S.A."/>
            <person name="Yang D."/>
            <person name="Bader C.D."/>
            <person name="Teijaro C.N."/>
            <person name="Fluegel L."/>
            <person name="Davis C.M."/>
            <person name="Simpson J.R."/>
            <person name="Lauterbach L."/>
            <person name="Steele A.D."/>
            <person name="Gui C."/>
            <person name="Meng S."/>
            <person name="Li G."/>
            <person name="Viehrig K."/>
            <person name="Ye F."/>
            <person name="Su P."/>
            <person name="Kiefer A.F."/>
            <person name="Nichols A."/>
            <person name="Cepeda A.J."/>
            <person name="Yan W."/>
            <person name="Fan B."/>
            <person name="Jiang Y."/>
            <person name="Adhikari A."/>
            <person name="Zheng C.-J."/>
            <person name="Schuster L."/>
            <person name="Cowan T.M."/>
            <person name="Smanski M.J."/>
            <person name="Chevrette M.G."/>
            <person name="De Carvalho L.P.S."/>
            <person name="Shen B."/>
        </authorList>
    </citation>
    <scope>NUCLEOTIDE SEQUENCE [LARGE SCALE GENOMIC DNA]</scope>
    <source>
        <strain evidence="2 3">NPDC005137</strain>
    </source>
</reference>